<keyword evidence="2" id="KW-1133">Transmembrane helix</keyword>
<evidence type="ECO:0000256" key="1">
    <source>
        <dbReference type="SAM" id="MobiDB-lite"/>
    </source>
</evidence>
<keyword evidence="2" id="KW-0472">Membrane</keyword>
<sequence>MLVPSATAPATPLMLALYALSIVLVLLYSTPVSDTAVRHVLPLQQFRGPNPRTIMMEVLNDVPNAPAAAVASGGPSNHGVKSNAKTTLGGRCRRPGNDENSQALEAAKQFVWRQRIRAVRHADYMRIETLHFVKLLAAAIPRLRLVWRGEDYCAWEGVTCTALRYPLETLIDVPSILTEHRKRDAGDAMNGTLMRGDDGARLLGGVEEDPVFTLVGVRLRGMNLFGVLQGLRPIGASQLASPMLSSTAATSAMNTRHRRARHERVKRRPAITSPREPQYWPWEATEMQMYARKQNCTCEMVRYTLRRILRRLELHGERTNHPDMQGFDPVSAHVAAVKEAVGGSGGMGGGIGGSALQMHPTASTTTPSSSLSSPATSSSQLVMTAASSIPRVVHDTLLPPLTRQDIAQTVFGEIEPRLVGIQRFDISHNPGIVVAETLNWPFPYMRTFDIFGTTPLSVAGRKARE</sequence>
<evidence type="ECO:0000256" key="2">
    <source>
        <dbReference type="SAM" id="Phobius"/>
    </source>
</evidence>
<proteinExistence type="predicted"/>
<dbReference type="OrthoDB" id="261141at2759"/>
<comment type="caution">
    <text evidence="3">The sequence shown here is derived from an EMBL/GenBank/DDBJ whole genome shotgun (WGS) entry which is preliminary data.</text>
</comment>
<feature type="region of interest" description="Disordered" evidence="1">
    <location>
        <begin position="248"/>
        <end position="272"/>
    </location>
</feature>
<dbReference type="EMBL" id="AUPL01004226">
    <property type="protein sequence ID" value="ESL08079.1"/>
    <property type="molecule type" value="Genomic_DNA"/>
</dbReference>
<accession>A0A061IZJ2</accession>
<evidence type="ECO:0000313" key="3">
    <source>
        <dbReference type="EMBL" id="ESL08079.1"/>
    </source>
</evidence>
<keyword evidence="4" id="KW-1185">Reference proteome</keyword>
<dbReference type="Proteomes" id="UP000031737">
    <property type="component" value="Unassembled WGS sequence"/>
</dbReference>
<keyword evidence="2" id="KW-0812">Transmembrane</keyword>
<feature type="transmembrane region" description="Helical" evidence="2">
    <location>
        <begin position="6"/>
        <end position="28"/>
    </location>
</feature>
<feature type="compositionally biased region" description="Low complexity" evidence="1">
    <location>
        <begin position="360"/>
        <end position="377"/>
    </location>
</feature>
<feature type="region of interest" description="Disordered" evidence="1">
    <location>
        <begin position="345"/>
        <end position="377"/>
    </location>
</feature>
<name>A0A061IZJ2_TRYRA</name>
<reference evidence="3 4" key="1">
    <citation type="submission" date="2013-07" db="EMBL/GenBank/DDBJ databases">
        <authorList>
            <person name="Stoco P.H."/>
            <person name="Wagner G."/>
            <person name="Gerber A."/>
            <person name="Zaha A."/>
            <person name="Thompson C."/>
            <person name="Bartholomeu D.C."/>
            <person name="Luckemeyer D.D."/>
            <person name="Bahia D."/>
            <person name="Loreto E."/>
            <person name="Prestes E.B."/>
            <person name="Lima F.M."/>
            <person name="Rodrigues-Luiz G."/>
            <person name="Vallejo G.A."/>
            <person name="Filho J.F."/>
            <person name="Monteiro K.M."/>
            <person name="Tyler K.M."/>
            <person name="de Almeida L.G."/>
            <person name="Ortiz M.F."/>
            <person name="Siervo M.A."/>
            <person name="de Moraes M.H."/>
            <person name="Cunha O.L."/>
            <person name="Mendonca-Neto R."/>
            <person name="Silva R."/>
            <person name="Teixeira S.M."/>
            <person name="Murta S.M."/>
            <person name="Sincero T.C."/>
            <person name="Mendes T.A."/>
            <person name="Urmenyi T.P."/>
            <person name="Silva V.G."/>
            <person name="da Rocha W.D."/>
            <person name="Andersson B."/>
            <person name="Romanha A.J."/>
            <person name="Steindel M."/>
            <person name="de Vasconcelos A.T."/>
            <person name="Grisard E.C."/>
        </authorList>
    </citation>
    <scope>NUCLEOTIDE SEQUENCE [LARGE SCALE GENOMIC DNA]</scope>
    <source>
        <strain evidence="3 4">SC58</strain>
    </source>
</reference>
<dbReference type="VEuPathDB" id="TriTrypDB:TRSC58_04226"/>
<protein>
    <submittedName>
        <fullName evidence="3">Uncharacterized protein</fullName>
    </submittedName>
</protein>
<evidence type="ECO:0000313" key="4">
    <source>
        <dbReference type="Proteomes" id="UP000031737"/>
    </source>
</evidence>
<organism evidence="3 4">
    <name type="scientific">Trypanosoma rangeli SC58</name>
    <dbReference type="NCBI Taxonomy" id="429131"/>
    <lineage>
        <taxon>Eukaryota</taxon>
        <taxon>Discoba</taxon>
        <taxon>Euglenozoa</taxon>
        <taxon>Kinetoplastea</taxon>
        <taxon>Metakinetoplastina</taxon>
        <taxon>Trypanosomatida</taxon>
        <taxon>Trypanosomatidae</taxon>
        <taxon>Trypanosoma</taxon>
        <taxon>Herpetosoma</taxon>
    </lineage>
</organism>
<feature type="compositionally biased region" description="Basic residues" evidence="1">
    <location>
        <begin position="255"/>
        <end position="269"/>
    </location>
</feature>
<dbReference type="AlphaFoldDB" id="A0A061IZJ2"/>
<gene>
    <name evidence="3" type="ORF">TRSC58_04226</name>
</gene>